<reference evidence="3" key="1">
    <citation type="journal article" date="2018" name="Nat. Microbiol.">
        <title>Leveraging single-cell genomics to expand the fungal tree of life.</title>
        <authorList>
            <person name="Ahrendt S.R."/>
            <person name="Quandt C.A."/>
            <person name="Ciobanu D."/>
            <person name="Clum A."/>
            <person name="Salamov A."/>
            <person name="Andreopoulos B."/>
            <person name="Cheng J.F."/>
            <person name="Woyke T."/>
            <person name="Pelin A."/>
            <person name="Henrissat B."/>
            <person name="Reynolds N.K."/>
            <person name="Benny G.L."/>
            <person name="Smith M.E."/>
            <person name="James T.Y."/>
            <person name="Grigoriev I.V."/>
        </authorList>
    </citation>
    <scope>NUCLEOTIDE SEQUENCE [LARGE SCALE GENOMIC DNA]</scope>
</reference>
<sequence length="235" mass="26699">MSYRLTPSRKPKSFDGRQYKICNRKNCSTSIRSSVVDKSAHGRVSTSRVADHPRCHPPSSAGPTADTPLQLFSIIDSQWFASYLQRPSQLVPSRYLHNRPRRYRENWLQYAHEGCEDGKQWQRRGMVANSLHVNSLVKRATGSLGWHRPSQSRKRSVSPDSLQCPASLHGDGSFSLPLFALAKRQPHQKPLYRTGLLRYATDGRGGAEDKLQRGEGWWDGWDPAQEVKNCSTRVE</sequence>
<name>A0A4P9VVP9_9FUNG</name>
<proteinExistence type="predicted"/>
<organism evidence="2 3">
    <name type="scientific">Blyttiomyces helicus</name>
    <dbReference type="NCBI Taxonomy" id="388810"/>
    <lineage>
        <taxon>Eukaryota</taxon>
        <taxon>Fungi</taxon>
        <taxon>Fungi incertae sedis</taxon>
        <taxon>Chytridiomycota</taxon>
        <taxon>Chytridiomycota incertae sedis</taxon>
        <taxon>Chytridiomycetes</taxon>
        <taxon>Chytridiomycetes incertae sedis</taxon>
        <taxon>Blyttiomyces</taxon>
    </lineage>
</organism>
<gene>
    <name evidence="2" type="ORF">BDK51DRAFT_41931</name>
</gene>
<dbReference type="EMBL" id="ML000896">
    <property type="protein sequence ID" value="RKO83739.1"/>
    <property type="molecule type" value="Genomic_DNA"/>
</dbReference>
<evidence type="ECO:0000313" key="2">
    <source>
        <dbReference type="EMBL" id="RKO83739.1"/>
    </source>
</evidence>
<evidence type="ECO:0000256" key="1">
    <source>
        <dbReference type="SAM" id="MobiDB-lite"/>
    </source>
</evidence>
<evidence type="ECO:0000313" key="3">
    <source>
        <dbReference type="Proteomes" id="UP000269721"/>
    </source>
</evidence>
<dbReference type="AlphaFoldDB" id="A0A4P9VVP9"/>
<accession>A0A4P9VVP9</accession>
<protein>
    <submittedName>
        <fullName evidence="2">Uncharacterized protein</fullName>
    </submittedName>
</protein>
<dbReference type="Proteomes" id="UP000269721">
    <property type="component" value="Unassembled WGS sequence"/>
</dbReference>
<feature type="region of interest" description="Disordered" evidence="1">
    <location>
        <begin position="33"/>
        <end position="66"/>
    </location>
</feature>
<keyword evidence="3" id="KW-1185">Reference proteome</keyword>